<protein>
    <submittedName>
        <fullName evidence="3">Calcium-binding protein</fullName>
    </submittedName>
</protein>
<dbReference type="OrthoDB" id="2735480at2"/>
<dbReference type="Proteomes" id="UP000248924">
    <property type="component" value="Unassembled WGS sequence"/>
</dbReference>
<feature type="chain" id="PRO_5015902763" evidence="1">
    <location>
        <begin position="30"/>
        <end position="92"/>
    </location>
</feature>
<dbReference type="AlphaFoldDB" id="A0A2W2FIA7"/>
<gene>
    <name evidence="3" type="ORF">C1I95_07620</name>
</gene>
<evidence type="ECO:0000313" key="4">
    <source>
        <dbReference type="Proteomes" id="UP000248924"/>
    </source>
</evidence>
<feature type="domain" description="Excalibur calcium-binding" evidence="2">
    <location>
        <begin position="33"/>
        <end position="90"/>
    </location>
</feature>
<organism evidence="3 4">
    <name type="scientific">Micromonospora craterilacus</name>
    <dbReference type="NCBI Taxonomy" id="1655439"/>
    <lineage>
        <taxon>Bacteria</taxon>
        <taxon>Bacillati</taxon>
        <taxon>Actinomycetota</taxon>
        <taxon>Actinomycetes</taxon>
        <taxon>Micromonosporales</taxon>
        <taxon>Micromonosporaceae</taxon>
        <taxon>Micromonospora</taxon>
    </lineage>
</organism>
<keyword evidence="1" id="KW-0732">Signal</keyword>
<dbReference type="Pfam" id="PF05901">
    <property type="entry name" value="Excalibur"/>
    <property type="match status" value="1"/>
</dbReference>
<evidence type="ECO:0000256" key="1">
    <source>
        <dbReference type="SAM" id="SignalP"/>
    </source>
</evidence>
<feature type="signal peptide" evidence="1">
    <location>
        <begin position="1"/>
        <end position="29"/>
    </location>
</feature>
<dbReference type="EMBL" id="POTY01000030">
    <property type="protein sequence ID" value="PZG21437.1"/>
    <property type="molecule type" value="Genomic_DNA"/>
</dbReference>
<evidence type="ECO:0000313" key="3">
    <source>
        <dbReference type="EMBL" id="PZG21437.1"/>
    </source>
</evidence>
<dbReference type="SMART" id="SM00894">
    <property type="entry name" value="Excalibur"/>
    <property type="match status" value="1"/>
</dbReference>
<reference evidence="3 4" key="1">
    <citation type="submission" date="2018-01" db="EMBL/GenBank/DDBJ databases">
        <title>Draft genome sequence of Jishengella sp. NA12.</title>
        <authorList>
            <person name="Sahin N."/>
            <person name="Ay H."/>
            <person name="Saygin H."/>
        </authorList>
    </citation>
    <scope>NUCLEOTIDE SEQUENCE [LARGE SCALE GENOMIC DNA]</scope>
    <source>
        <strain evidence="3 4">NA12</strain>
    </source>
</reference>
<name>A0A2W2FIA7_9ACTN</name>
<proteinExistence type="predicted"/>
<dbReference type="RefSeq" id="WP_111213066.1">
    <property type="nucleotide sequence ID" value="NZ_POTY01000030.1"/>
</dbReference>
<keyword evidence="4" id="KW-1185">Reference proteome</keyword>
<evidence type="ECO:0000259" key="2">
    <source>
        <dbReference type="SMART" id="SM00894"/>
    </source>
</evidence>
<comment type="caution">
    <text evidence="3">The sequence shown here is derived from an EMBL/GenBank/DDBJ whole genome shotgun (WGS) entry which is preliminary data.</text>
</comment>
<dbReference type="InterPro" id="IPR008613">
    <property type="entry name" value="Excalibur_Ca-bd_domain"/>
</dbReference>
<accession>A0A2W2FIA7</accession>
<sequence length="92" mass="9795">MGSRLVRTALVVTLALGGGTLAVVSPAQAAPKAFKNCTAMHKKYPHGVGKKGARDKVRGKTKPVTNFKVSTAIYNANKKLDRDKDGVACEKR</sequence>